<keyword evidence="4" id="KW-1185">Reference proteome</keyword>
<protein>
    <recommendedName>
        <fullName evidence="2">Nephrocystin 3-like N-terminal domain-containing protein</fullName>
    </recommendedName>
</protein>
<dbReference type="Pfam" id="PF24883">
    <property type="entry name" value="NPHP3_N"/>
    <property type="match status" value="1"/>
</dbReference>
<name>A0A1Y2M249_EPING</name>
<dbReference type="InParanoid" id="A0A1Y2M249"/>
<dbReference type="PANTHER" id="PTHR10039">
    <property type="entry name" value="AMELOGENIN"/>
    <property type="match status" value="1"/>
</dbReference>
<evidence type="ECO:0000256" key="1">
    <source>
        <dbReference type="ARBA" id="ARBA00022737"/>
    </source>
</evidence>
<dbReference type="AlphaFoldDB" id="A0A1Y2M249"/>
<dbReference type="PANTHER" id="PTHR10039:SF15">
    <property type="entry name" value="NACHT DOMAIN-CONTAINING PROTEIN"/>
    <property type="match status" value="1"/>
</dbReference>
<evidence type="ECO:0000259" key="2">
    <source>
        <dbReference type="Pfam" id="PF24883"/>
    </source>
</evidence>
<dbReference type="InterPro" id="IPR027417">
    <property type="entry name" value="P-loop_NTPase"/>
</dbReference>
<evidence type="ECO:0000313" key="3">
    <source>
        <dbReference type="EMBL" id="OSS49889.1"/>
    </source>
</evidence>
<sequence length="527" mass="59286">MATSALRPHTGGVSSDIFDGLFDSIFDDEAFKEWREGKGAWQLHCVGGPGSGKTTLTAVVSRHLEEYFKAEGYPIVTLQIHDDILDHETDIVEDLLEAVYHGLVASRTIQTGNALHLYAEYRHERYLKEPEGCRRRKRLDCLRRAVHTMLTDTESLRAYLVLDGIDRCGSTIRFMLETELYDLQNHGMSILLTSRLAIFETDEATCDHHPLPPEMRPGLRLYLECTCREFVVCFLCARAGKVCTYCNDECVLQEPYKHVNLSMLVPSDKMAEFIAWDLEREHGDLGLCSPVNKPPLSRLGKSLLLNQDVRPIRNIVDDIVELSYFNVGIAKARLDLIHDMESLEGLDAKKDQLPTTVTALFDYGLQRIEALPDRQRAIAFKAIAAAGHSMSGIEIPELRHLLEFLGIPGVRSGEDIVEAAGGWLVPSIEGLPLSLQVYHSNFLYYVKQRYNQGLHRSSVEIEPHIQRKRAIFDADLTGLTRFEPQNVSETPATVTPYKLARTVTAMPAIDEAPAQPFIIRKGTVAWT</sequence>
<accession>A0A1Y2M249</accession>
<feature type="domain" description="Nephrocystin 3-like N-terminal" evidence="2">
    <location>
        <begin position="23"/>
        <end position="195"/>
    </location>
</feature>
<dbReference type="Gene3D" id="3.40.50.300">
    <property type="entry name" value="P-loop containing nucleotide triphosphate hydrolases"/>
    <property type="match status" value="1"/>
</dbReference>
<evidence type="ECO:0000313" key="4">
    <source>
        <dbReference type="Proteomes" id="UP000193240"/>
    </source>
</evidence>
<gene>
    <name evidence="3" type="ORF">B5807_05938</name>
</gene>
<organism evidence="3 4">
    <name type="scientific">Epicoccum nigrum</name>
    <name type="common">Soil fungus</name>
    <name type="synonym">Epicoccum purpurascens</name>
    <dbReference type="NCBI Taxonomy" id="105696"/>
    <lineage>
        <taxon>Eukaryota</taxon>
        <taxon>Fungi</taxon>
        <taxon>Dikarya</taxon>
        <taxon>Ascomycota</taxon>
        <taxon>Pezizomycotina</taxon>
        <taxon>Dothideomycetes</taxon>
        <taxon>Pleosporomycetidae</taxon>
        <taxon>Pleosporales</taxon>
        <taxon>Pleosporineae</taxon>
        <taxon>Didymellaceae</taxon>
        <taxon>Epicoccum</taxon>
    </lineage>
</organism>
<dbReference type="OMA" id="LMPKRIP"/>
<keyword evidence="1" id="KW-0677">Repeat</keyword>
<dbReference type="Proteomes" id="UP000193240">
    <property type="component" value="Unassembled WGS sequence"/>
</dbReference>
<dbReference type="InterPro" id="IPR056884">
    <property type="entry name" value="NPHP3-like_N"/>
</dbReference>
<reference evidence="3 4" key="1">
    <citation type="journal article" date="2017" name="Genome Announc.">
        <title>Genome sequence of the saprophytic ascomycete Epicoccum nigrum ICMP 19927 strain isolated from New Zealand.</title>
        <authorList>
            <person name="Fokin M."/>
            <person name="Fleetwood D."/>
            <person name="Weir B.S."/>
            <person name="Villas-Boas S.G."/>
        </authorList>
    </citation>
    <scope>NUCLEOTIDE SEQUENCE [LARGE SCALE GENOMIC DNA]</scope>
    <source>
        <strain evidence="3 4">ICMP 19927</strain>
    </source>
</reference>
<dbReference type="SUPFAM" id="SSF52540">
    <property type="entry name" value="P-loop containing nucleoside triphosphate hydrolases"/>
    <property type="match status" value="1"/>
</dbReference>
<proteinExistence type="predicted"/>
<dbReference type="EMBL" id="KZ107843">
    <property type="protein sequence ID" value="OSS49889.1"/>
    <property type="molecule type" value="Genomic_DNA"/>
</dbReference>